<proteinExistence type="predicted"/>
<evidence type="ECO:0000256" key="1">
    <source>
        <dbReference type="SAM" id="SignalP"/>
    </source>
</evidence>
<comment type="caution">
    <text evidence="2">The sequence shown here is derived from an EMBL/GenBank/DDBJ whole genome shotgun (WGS) entry which is preliminary data.</text>
</comment>
<feature type="chain" id="PRO_5045517162" evidence="1">
    <location>
        <begin position="21"/>
        <end position="181"/>
    </location>
</feature>
<dbReference type="Proteomes" id="UP001595075">
    <property type="component" value="Unassembled WGS sequence"/>
</dbReference>
<feature type="signal peptide" evidence="1">
    <location>
        <begin position="1"/>
        <end position="20"/>
    </location>
</feature>
<keyword evidence="1" id="KW-0732">Signal</keyword>
<sequence>MQFSKISFLAALSLIGLVGASPVETRNAMSCQIDVATAQSACIDNAPVGADGQADMTALTECFTAASTGYNSCPNAEKRGVMTCQTKVQSVQTECLKKLPIREDGTMEPSKIMVCTLAAKSGFMGCISPKKRDVFACADEVTARQLDCLTNAGTNQGLVGKWYVYAHEAWIQFSEFLNERM</sequence>
<organism evidence="2 3">
    <name type="scientific">Oculimacula yallundae</name>
    <dbReference type="NCBI Taxonomy" id="86028"/>
    <lineage>
        <taxon>Eukaryota</taxon>
        <taxon>Fungi</taxon>
        <taxon>Dikarya</taxon>
        <taxon>Ascomycota</taxon>
        <taxon>Pezizomycotina</taxon>
        <taxon>Leotiomycetes</taxon>
        <taxon>Helotiales</taxon>
        <taxon>Ploettnerulaceae</taxon>
        <taxon>Oculimacula</taxon>
    </lineage>
</organism>
<evidence type="ECO:0000313" key="3">
    <source>
        <dbReference type="Proteomes" id="UP001595075"/>
    </source>
</evidence>
<dbReference type="EMBL" id="JAZHXI010000019">
    <property type="protein sequence ID" value="KAL2061212.1"/>
    <property type="molecule type" value="Genomic_DNA"/>
</dbReference>
<keyword evidence="3" id="KW-1185">Reference proteome</keyword>
<name>A0ABR4BU82_9HELO</name>
<protein>
    <submittedName>
        <fullName evidence="2">Uncharacterized protein</fullName>
    </submittedName>
</protein>
<accession>A0ABR4BU82</accession>
<reference evidence="2 3" key="1">
    <citation type="journal article" date="2024" name="Commun. Biol.">
        <title>Comparative genomic analysis of thermophilic fungi reveals convergent evolutionary adaptations and gene losses.</title>
        <authorList>
            <person name="Steindorff A.S."/>
            <person name="Aguilar-Pontes M.V."/>
            <person name="Robinson A.J."/>
            <person name="Andreopoulos B."/>
            <person name="LaButti K."/>
            <person name="Kuo A."/>
            <person name="Mondo S."/>
            <person name="Riley R."/>
            <person name="Otillar R."/>
            <person name="Haridas S."/>
            <person name="Lipzen A."/>
            <person name="Grimwood J."/>
            <person name="Schmutz J."/>
            <person name="Clum A."/>
            <person name="Reid I.D."/>
            <person name="Moisan M.C."/>
            <person name="Butler G."/>
            <person name="Nguyen T.T.M."/>
            <person name="Dewar K."/>
            <person name="Conant G."/>
            <person name="Drula E."/>
            <person name="Henrissat B."/>
            <person name="Hansel C."/>
            <person name="Singer S."/>
            <person name="Hutchinson M.I."/>
            <person name="de Vries R.P."/>
            <person name="Natvig D.O."/>
            <person name="Powell A.J."/>
            <person name="Tsang A."/>
            <person name="Grigoriev I.V."/>
        </authorList>
    </citation>
    <scope>NUCLEOTIDE SEQUENCE [LARGE SCALE GENOMIC DNA]</scope>
    <source>
        <strain evidence="2 3">CBS 494.80</strain>
    </source>
</reference>
<evidence type="ECO:0000313" key="2">
    <source>
        <dbReference type="EMBL" id="KAL2061212.1"/>
    </source>
</evidence>
<gene>
    <name evidence="2" type="ORF">VTL71DRAFT_7485</name>
</gene>